<evidence type="ECO:0000259" key="1">
    <source>
        <dbReference type="Pfam" id="PF24968"/>
    </source>
</evidence>
<accession>A0AAN6MZH3</accession>
<gene>
    <name evidence="2" type="ORF">QBC46DRAFT_218212</name>
</gene>
<feature type="non-terminal residue" evidence="2">
    <location>
        <position position="1"/>
    </location>
</feature>
<dbReference type="Proteomes" id="UP001303473">
    <property type="component" value="Unassembled WGS sequence"/>
</dbReference>
<dbReference type="Pfam" id="PF24968">
    <property type="entry name" value="DUF7770"/>
    <property type="match status" value="1"/>
</dbReference>
<keyword evidence="3" id="KW-1185">Reference proteome</keyword>
<evidence type="ECO:0000313" key="3">
    <source>
        <dbReference type="Proteomes" id="UP001303473"/>
    </source>
</evidence>
<proteinExistence type="predicted"/>
<reference evidence="3" key="1">
    <citation type="journal article" date="2023" name="Mol. Phylogenet. Evol.">
        <title>Genome-scale phylogeny and comparative genomics of the fungal order Sordariales.</title>
        <authorList>
            <person name="Hensen N."/>
            <person name="Bonometti L."/>
            <person name="Westerberg I."/>
            <person name="Brannstrom I.O."/>
            <person name="Guillou S."/>
            <person name="Cros-Aarteil S."/>
            <person name="Calhoun S."/>
            <person name="Haridas S."/>
            <person name="Kuo A."/>
            <person name="Mondo S."/>
            <person name="Pangilinan J."/>
            <person name="Riley R."/>
            <person name="LaButti K."/>
            <person name="Andreopoulos B."/>
            <person name="Lipzen A."/>
            <person name="Chen C."/>
            <person name="Yan M."/>
            <person name="Daum C."/>
            <person name="Ng V."/>
            <person name="Clum A."/>
            <person name="Steindorff A."/>
            <person name="Ohm R.A."/>
            <person name="Martin F."/>
            <person name="Silar P."/>
            <person name="Natvig D.O."/>
            <person name="Lalanne C."/>
            <person name="Gautier V."/>
            <person name="Ament-Velasquez S.L."/>
            <person name="Kruys A."/>
            <person name="Hutchinson M.I."/>
            <person name="Powell A.J."/>
            <person name="Barry K."/>
            <person name="Miller A.N."/>
            <person name="Grigoriev I.V."/>
            <person name="Debuchy R."/>
            <person name="Gladieux P."/>
            <person name="Hiltunen Thoren M."/>
            <person name="Johannesson H."/>
        </authorList>
    </citation>
    <scope>NUCLEOTIDE SEQUENCE [LARGE SCALE GENOMIC DNA]</scope>
    <source>
        <strain evidence="3">CBS 340.73</strain>
    </source>
</reference>
<comment type="caution">
    <text evidence="2">The sequence shown here is derived from an EMBL/GenBank/DDBJ whole genome shotgun (WGS) entry which is preliminary data.</text>
</comment>
<organism evidence="2 3">
    <name type="scientific">Diplogelasinospora grovesii</name>
    <dbReference type="NCBI Taxonomy" id="303347"/>
    <lineage>
        <taxon>Eukaryota</taxon>
        <taxon>Fungi</taxon>
        <taxon>Dikarya</taxon>
        <taxon>Ascomycota</taxon>
        <taxon>Pezizomycotina</taxon>
        <taxon>Sordariomycetes</taxon>
        <taxon>Sordariomycetidae</taxon>
        <taxon>Sordariales</taxon>
        <taxon>Diplogelasinosporaceae</taxon>
        <taxon>Diplogelasinospora</taxon>
    </lineage>
</organism>
<feature type="non-terminal residue" evidence="2">
    <location>
        <position position="129"/>
    </location>
</feature>
<sequence>QNWDAENLRTTHLESDVQQIHLCALRNELNGGDGGGEPPANHWVLCLQVYFPSSSVTVDMVPGYGSDGLRGKIELTSLDNEPYTGETLRMLSFVPDVKIRDAFDFSPEWEGCRFWMSTLINDLAEHGYI</sequence>
<protein>
    <recommendedName>
        <fullName evidence="1">DUF7770 domain-containing protein</fullName>
    </recommendedName>
</protein>
<dbReference type="EMBL" id="MU853886">
    <property type="protein sequence ID" value="KAK3936361.1"/>
    <property type="molecule type" value="Genomic_DNA"/>
</dbReference>
<dbReference type="InterPro" id="IPR056672">
    <property type="entry name" value="DUF7770"/>
</dbReference>
<name>A0AAN6MZH3_9PEZI</name>
<feature type="domain" description="DUF7770" evidence="1">
    <location>
        <begin position="20"/>
        <end position="129"/>
    </location>
</feature>
<evidence type="ECO:0000313" key="2">
    <source>
        <dbReference type="EMBL" id="KAK3936361.1"/>
    </source>
</evidence>
<dbReference type="AlphaFoldDB" id="A0AAN6MZH3"/>